<proteinExistence type="predicted"/>
<gene>
    <name evidence="1" type="ORF">Cba03nite_54210</name>
</gene>
<organism evidence="1 2">
    <name type="scientific">Catellatospora bangladeshensis</name>
    <dbReference type="NCBI Taxonomy" id="310355"/>
    <lineage>
        <taxon>Bacteria</taxon>
        <taxon>Bacillati</taxon>
        <taxon>Actinomycetota</taxon>
        <taxon>Actinomycetes</taxon>
        <taxon>Micromonosporales</taxon>
        <taxon>Micromonosporaceae</taxon>
        <taxon>Catellatospora</taxon>
    </lineage>
</organism>
<protein>
    <submittedName>
        <fullName evidence="1">Oxidoreductase</fullName>
    </submittedName>
</protein>
<dbReference type="AlphaFoldDB" id="A0A8J3NKI0"/>
<evidence type="ECO:0000313" key="1">
    <source>
        <dbReference type="EMBL" id="GIF84072.1"/>
    </source>
</evidence>
<accession>A0A8J3NKI0</accession>
<evidence type="ECO:0000313" key="2">
    <source>
        <dbReference type="Proteomes" id="UP000601223"/>
    </source>
</evidence>
<dbReference type="Proteomes" id="UP000601223">
    <property type="component" value="Unassembled WGS sequence"/>
</dbReference>
<dbReference type="EMBL" id="BONF01000033">
    <property type="protein sequence ID" value="GIF84072.1"/>
    <property type="molecule type" value="Genomic_DNA"/>
</dbReference>
<dbReference type="Pfam" id="PF14100">
    <property type="entry name" value="DUF6807"/>
    <property type="match status" value="1"/>
</dbReference>
<keyword evidence="2" id="KW-1185">Reference proteome</keyword>
<dbReference type="InterPro" id="IPR029475">
    <property type="entry name" value="DUF6807"/>
</dbReference>
<comment type="caution">
    <text evidence="1">The sequence shown here is derived from an EMBL/GenBank/DDBJ whole genome shotgun (WGS) entry which is preliminary data.</text>
</comment>
<name>A0A8J3NKI0_9ACTN</name>
<sequence length="266" mass="28697">MGGVELKLTVAGRVVGEYRDGVGVERSLGVRPYLHPLRTLAGTVVSDAFPEDHRWHLGLSLAVQDVNRNNLWGGRTYVRDRGYTWLDDHGAITSEGFDEVRADGFVERLAWRGADGKVLLRERRTVAAAHLDERAWVLELGWELSAEEEVVLGSPATNGRPGGAGYGGCFWRVAPGANLGLSAGELSGEEQVNGSVEPELVWRGESGGAAYTLVFSGLGDGDRWFVRTSEGATGYPGVCQAWAYEQPRVIGAGETRTGSLRVVISD</sequence>
<reference evidence="1 2" key="1">
    <citation type="submission" date="2021-01" db="EMBL/GenBank/DDBJ databases">
        <title>Whole genome shotgun sequence of Catellatospora bangladeshensis NBRC 107357.</title>
        <authorList>
            <person name="Komaki H."/>
            <person name="Tamura T."/>
        </authorList>
    </citation>
    <scope>NUCLEOTIDE SEQUENCE [LARGE SCALE GENOMIC DNA]</scope>
    <source>
        <strain evidence="1 2">NBRC 107357</strain>
    </source>
</reference>